<dbReference type="AlphaFoldDB" id="A0A9C7QN49"/>
<evidence type="ECO:0000313" key="1">
    <source>
        <dbReference type="EMBL" id="HCD1256833.1"/>
    </source>
</evidence>
<proteinExistence type="predicted"/>
<dbReference type="Proteomes" id="UP000862426">
    <property type="component" value="Unassembled WGS sequence"/>
</dbReference>
<sequence>MDAIQKGHNDLGQFVAIKIDKNVYSICAIMKTCYTLTDDYYMHVTNPTPEQYVVYLYAMSPVPADDEIHILAVQRFLQELYDNQLRKILIAETQQIHEVIVKKAFEPAINLVVEDIKTDPLNIMISAV</sequence>
<gene>
    <name evidence="1" type="primary">hxsD</name>
    <name evidence="1" type="ORF">JD854_RS17485</name>
</gene>
<comment type="caution">
    <text evidence="1">The sequence shown here is derived from an EMBL/GenBank/DDBJ whole genome shotgun (WGS) entry which is preliminary data.</text>
</comment>
<dbReference type="EMBL" id="DACYAJ020000024">
    <property type="protein sequence ID" value="HCD1256833.1"/>
    <property type="molecule type" value="Genomic_DNA"/>
</dbReference>
<dbReference type="InterPro" id="IPR023974">
    <property type="entry name" value="HxsD"/>
</dbReference>
<reference evidence="1" key="2">
    <citation type="submission" date="2022-05" db="EMBL/GenBank/DDBJ databases">
        <authorList>
            <consortium name="NCBI Pathogen Detection Project"/>
        </authorList>
    </citation>
    <scope>NUCLEOTIDE SEQUENCE</scope>
    <source>
        <strain evidence="1">CAV1698</strain>
    </source>
</reference>
<name>A0A9C7QN49_CITAM</name>
<reference evidence="1" key="1">
    <citation type="journal article" date="2018" name="Genome Biol.">
        <title>SKESA: strategic k-mer extension for scrupulous assemblies.</title>
        <authorList>
            <person name="Souvorov A."/>
            <person name="Agarwala R."/>
            <person name="Lipman D.J."/>
        </authorList>
    </citation>
    <scope>NUCLEOTIDE SEQUENCE</scope>
    <source>
        <strain evidence="1">CAV1698</strain>
    </source>
</reference>
<dbReference type="NCBIfam" id="TIGR03976">
    <property type="entry name" value="chp_LLNDYxLRE"/>
    <property type="match status" value="1"/>
</dbReference>
<organism evidence="1 2">
    <name type="scientific">Citrobacter amalonaticus</name>
    <dbReference type="NCBI Taxonomy" id="35703"/>
    <lineage>
        <taxon>Bacteria</taxon>
        <taxon>Pseudomonadati</taxon>
        <taxon>Pseudomonadota</taxon>
        <taxon>Gammaproteobacteria</taxon>
        <taxon>Enterobacterales</taxon>
        <taxon>Enterobacteriaceae</taxon>
        <taxon>Citrobacter</taxon>
    </lineage>
</organism>
<accession>A0A9C7QN49</accession>
<evidence type="ECO:0000313" key="2">
    <source>
        <dbReference type="Proteomes" id="UP000862426"/>
    </source>
</evidence>
<protein>
    <submittedName>
        <fullName evidence="1">His-Xaa-Ser system protein HxsD</fullName>
    </submittedName>
</protein>